<geneLocation type="plasmid" evidence="7 8">
    <name>pCM2_1101</name>
</geneLocation>
<evidence type="ECO:0000256" key="4">
    <source>
        <dbReference type="ARBA" id="ARBA00023163"/>
    </source>
</evidence>
<accession>A0AAE7CDI9</accession>
<dbReference type="GO" id="GO:0003677">
    <property type="term" value="F:DNA binding"/>
    <property type="evidence" value="ECO:0007669"/>
    <property type="project" value="InterPro"/>
</dbReference>
<evidence type="ECO:0000256" key="1">
    <source>
        <dbReference type="ARBA" id="ARBA00010641"/>
    </source>
</evidence>
<keyword evidence="3" id="KW-0731">Sigma factor</keyword>
<dbReference type="AlphaFoldDB" id="A0AAE7CDI9"/>
<keyword evidence="2" id="KW-0805">Transcription regulation</keyword>
<dbReference type="InterPro" id="IPR036388">
    <property type="entry name" value="WH-like_DNA-bd_sf"/>
</dbReference>
<gene>
    <name evidence="7" type="ORF">GW570_15170</name>
</gene>
<evidence type="ECO:0000256" key="5">
    <source>
        <dbReference type="SAM" id="MobiDB-lite"/>
    </source>
</evidence>
<keyword evidence="7" id="KW-0614">Plasmid</keyword>
<reference evidence="7 8" key="1">
    <citation type="journal article" date="2020" name="Mol. Plant Pathol.">
        <title>Plasmid composition and the chpG gene determine the virulence level of Clavibacter capsici natural isolates in pepper.</title>
        <authorList>
            <person name="Hwang I.S."/>
            <person name="Lee H.M."/>
            <person name="Oh E.J."/>
            <person name="Lee S."/>
            <person name="Heu S."/>
            <person name="Oh C.S."/>
        </authorList>
    </citation>
    <scope>NUCLEOTIDE SEQUENCE [LARGE SCALE GENOMIC DNA]</scope>
    <source>
        <strain evidence="7 8">1101</strain>
    </source>
</reference>
<dbReference type="EMBL" id="CP048050">
    <property type="protein sequence ID" value="QIS46514.1"/>
    <property type="molecule type" value="Genomic_DNA"/>
</dbReference>
<dbReference type="Pfam" id="PF08281">
    <property type="entry name" value="Sigma70_r4_2"/>
    <property type="match status" value="1"/>
</dbReference>
<keyword evidence="4" id="KW-0804">Transcription</keyword>
<evidence type="ECO:0000256" key="3">
    <source>
        <dbReference type="ARBA" id="ARBA00023082"/>
    </source>
</evidence>
<feature type="region of interest" description="Disordered" evidence="5">
    <location>
        <begin position="51"/>
        <end position="86"/>
    </location>
</feature>
<dbReference type="GO" id="GO:0016987">
    <property type="term" value="F:sigma factor activity"/>
    <property type="evidence" value="ECO:0007669"/>
    <property type="project" value="UniProtKB-KW"/>
</dbReference>
<comment type="similarity">
    <text evidence="1">Belongs to the sigma-70 factor family. ECF subfamily.</text>
</comment>
<evidence type="ECO:0000313" key="7">
    <source>
        <dbReference type="EMBL" id="QIS46514.1"/>
    </source>
</evidence>
<dbReference type="InterPro" id="IPR013324">
    <property type="entry name" value="RNA_pol_sigma_r3/r4-like"/>
</dbReference>
<dbReference type="InterPro" id="IPR013249">
    <property type="entry name" value="RNA_pol_sigma70_r4_t2"/>
</dbReference>
<organism evidence="7 8">
    <name type="scientific">Clavibacter capsici</name>
    <dbReference type="NCBI Taxonomy" id="1874630"/>
    <lineage>
        <taxon>Bacteria</taxon>
        <taxon>Bacillati</taxon>
        <taxon>Actinomycetota</taxon>
        <taxon>Actinomycetes</taxon>
        <taxon>Micrococcales</taxon>
        <taxon>Microbacteriaceae</taxon>
        <taxon>Clavibacter</taxon>
    </lineage>
</organism>
<dbReference type="Proteomes" id="UP000503164">
    <property type="component" value="Plasmid pCM2_1101"/>
</dbReference>
<evidence type="ECO:0000313" key="8">
    <source>
        <dbReference type="Proteomes" id="UP000503164"/>
    </source>
</evidence>
<name>A0AAE7CDI9_9MICO</name>
<dbReference type="GO" id="GO:0006352">
    <property type="term" value="P:DNA-templated transcription initiation"/>
    <property type="evidence" value="ECO:0007669"/>
    <property type="project" value="InterPro"/>
</dbReference>
<evidence type="ECO:0000256" key="2">
    <source>
        <dbReference type="ARBA" id="ARBA00023015"/>
    </source>
</evidence>
<dbReference type="Gene3D" id="1.10.10.10">
    <property type="entry name" value="Winged helix-like DNA-binding domain superfamily/Winged helix DNA-binding domain"/>
    <property type="match status" value="1"/>
</dbReference>
<feature type="domain" description="RNA polymerase sigma factor 70 region 4 type 2" evidence="6">
    <location>
        <begin position="10"/>
        <end position="59"/>
    </location>
</feature>
<dbReference type="SUPFAM" id="SSF88659">
    <property type="entry name" value="Sigma3 and sigma4 domains of RNA polymerase sigma factors"/>
    <property type="match status" value="1"/>
</dbReference>
<sequence>MQPADDGADVRDAIDRLSPAHAELVCLIHWDGFAIAEASQIVGFTASTGRTRYERARTKPRSALGHPNPPPVIEPHLRAPTRPSNA</sequence>
<evidence type="ECO:0000259" key="6">
    <source>
        <dbReference type="Pfam" id="PF08281"/>
    </source>
</evidence>
<proteinExistence type="inferred from homology"/>
<keyword evidence="8" id="KW-1185">Reference proteome</keyword>
<protein>
    <recommendedName>
        <fullName evidence="6">RNA polymerase sigma factor 70 region 4 type 2 domain-containing protein</fullName>
    </recommendedName>
</protein>
<dbReference type="RefSeq" id="WP_167437458.1">
    <property type="nucleotide sequence ID" value="NZ_CP048046.1"/>
</dbReference>